<dbReference type="AlphaFoldDB" id="A0AAN9V4G6"/>
<organism evidence="2 3">
    <name type="scientific">Gryllus longicercus</name>
    <dbReference type="NCBI Taxonomy" id="2509291"/>
    <lineage>
        <taxon>Eukaryota</taxon>
        <taxon>Metazoa</taxon>
        <taxon>Ecdysozoa</taxon>
        <taxon>Arthropoda</taxon>
        <taxon>Hexapoda</taxon>
        <taxon>Insecta</taxon>
        <taxon>Pterygota</taxon>
        <taxon>Neoptera</taxon>
        <taxon>Polyneoptera</taxon>
        <taxon>Orthoptera</taxon>
        <taxon>Ensifera</taxon>
        <taxon>Gryllidea</taxon>
        <taxon>Grylloidea</taxon>
        <taxon>Gryllidae</taxon>
        <taxon>Gryllinae</taxon>
        <taxon>Gryllus</taxon>
    </lineage>
</organism>
<sequence length="119" mass="13430">MVFWKNLKSRTRVLERELRRKRYQTGPDETEHAAEEPNLDVTSQTEQDTELHVGKPTAEIEPLLTRQYAMGPEDLMKTVMFPVSKPMGRDTTSDEDSSTPATDIGAQVVELQEGVVAKL</sequence>
<gene>
    <name evidence="2" type="ORF">R5R35_014521</name>
</gene>
<evidence type="ECO:0000256" key="1">
    <source>
        <dbReference type="SAM" id="MobiDB-lite"/>
    </source>
</evidence>
<name>A0AAN9V4G6_9ORTH</name>
<dbReference type="EMBL" id="JAZDUA010001411">
    <property type="protein sequence ID" value="KAK7788262.1"/>
    <property type="molecule type" value="Genomic_DNA"/>
</dbReference>
<accession>A0AAN9V4G6</accession>
<reference evidence="2 3" key="1">
    <citation type="submission" date="2024-03" db="EMBL/GenBank/DDBJ databases">
        <title>The genome assembly and annotation of the cricket Gryllus longicercus Weissman &amp; Gray.</title>
        <authorList>
            <person name="Szrajer S."/>
            <person name="Gray D."/>
            <person name="Ylla G."/>
        </authorList>
    </citation>
    <scope>NUCLEOTIDE SEQUENCE [LARGE SCALE GENOMIC DNA]</scope>
    <source>
        <strain evidence="2">DAG 2021-001</strain>
        <tissue evidence="2">Whole body minus gut</tissue>
    </source>
</reference>
<comment type="caution">
    <text evidence="2">The sequence shown here is derived from an EMBL/GenBank/DDBJ whole genome shotgun (WGS) entry which is preliminary data.</text>
</comment>
<evidence type="ECO:0000313" key="3">
    <source>
        <dbReference type="Proteomes" id="UP001378592"/>
    </source>
</evidence>
<feature type="region of interest" description="Disordered" evidence="1">
    <location>
        <begin position="19"/>
        <end position="57"/>
    </location>
</feature>
<keyword evidence="3" id="KW-1185">Reference proteome</keyword>
<proteinExistence type="predicted"/>
<evidence type="ECO:0000313" key="2">
    <source>
        <dbReference type="EMBL" id="KAK7788262.1"/>
    </source>
</evidence>
<feature type="region of interest" description="Disordered" evidence="1">
    <location>
        <begin position="84"/>
        <end position="106"/>
    </location>
</feature>
<dbReference type="Proteomes" id="UP001378592">
    <property type="component" value="Unassembled WGS sequence"/>
</dbReference>
<protein>
    <submittedName>
        <fullName evidence="2">Uncharacterized protein</fullName>
    </submittedName>
</protein>